<dbReference type="InParanoid" id="H2Y3V1"/>
<dbReference type="SMART" id="SM00192">
    <property type="entry name" value="LDLa"/>
    <property type="match status" value="3"/>
</dbReference>
<dbReference type="PANTHER" id="PTHR24270">
    <property type="entry name" value="LOW-DENSITY LIPOPROTEIN RECEPTOR-RELATED"/>
    <property type="match status" value="1"/>
</dbReference>
<feature type="signal peptide" evidence="9">
    <location>
        <begin position="1"/>
        <end position="20"/>
    </location>
</feature>
<evidence type="ECO:0000313" key="11">
    <source>
        <dbReference type="Proteomes" id="UP000008144"/>
    </source>
</evidence>
<proteinExistence type="predicted"/>
<protein>
    <submittedName>
        <fullName evidence="10">Uncharacterized protein</fullName>
    </submittedName>
</protein>
<reference evidence="11" key="1">
    <citation type="journal article" date="2002" name="Science">
        <title>The draft genome of Ciona intestinalis: insights into chordate and vertebrate origins.</title>
        <authorList>
            <person name="Dehal P."/>
            <person name="Satou Y."/>
            <person name="Campbell R.K."/>
            <person name="Chapman J."/>
            <person name="Degnan B."/>
            <person name="De Tomaso A."/>
            <person name="Davidson B."/>
            <person name="Di Gregorio A."/>
            <person name="Gelpke M."/>
            <person name="Goodstein D.M."/>
            <person name="Harafuji N."/>
            <person name="Hastings K.E."/>
            <person name="Ho I."/>
            <person name="Hotta K."/>
            <person name="Huang W."/>
            <person name="Kawashima T."/>
            <person name="Lemaire P."/>
            <person name="Martinez D."/>
            <person name="Meinertzhagen I.A."/>
            <person name="Necula S."/>
            <person name="Nonaka M."/>
            <person name="Putnam N."/>
            <person name="Rash S."/>
            <person name="Saiga H."/>
            <person name="Satake M."/>
            <person name="Terry A."/>
            <person name="Yamada L."/>
            <person name="Wang H.G."/>
            <person name="Awazu S."/>
            <person name="Azumi K."/>
            <person name="Boore J."/>
            <person name="Branno M."/>
            <person name="Chin-Bow S."/>
            <person name="DeSantis R."/>
            <person name="Doyle S."/>
            <person name="Francino P."/>
            <person name="Keys D.N."/>
            <person name="Haga S."/>
            <person name="Hayashi H."/>
            <person name="Hino K."/>
            <person name="Imai K.S."/>
            <person name="Inaba K."/>
            <person name="Kano S."/>
            <person name="Kobayashi K."/>
            <person name="Kobayashi M."/>
            <person name="Lee B.I."/>
            <person name="Makabe K.W."/>
            <person name="Manohar C."/>
            <person name="Matassi G."/>
            <person name="Medina M."/>
            <person name="Mochizuki Y."/>
            <person name="Mount S."/>
            <person name="Morishita T."/>
            <person name="Miura S."/>
            <person name="Nakayama A."/>
            <person name="Nishizaka S."/>
            <person name="Nomoto H."/>
            <person name="Ohta F."/>
            <person name="Oishi K."/>
            <person name="Rigoutsos I."/>
            <person name="Sano M."/>
            <person name="Sasaki A."/>
            <person name="Sasakura Y."/>
            <person name="Shoguchi E."/>
            <person name="Shin-i T."/>
            <person name="Spagnuolo A."/>
            <person name="Stainier D."/>
            <person name="Suzuki M.M."/>
            <person name="Tassy O."/>
            <person name="Takatori N."/>
            <person name="Tokuoka M."/>
            <person name="Yagi K."/>
            <person name="Yoshizaki F."/>
            <person name="Wada S."/>
            <person name="Zhang C."/>
            <person name="Hyatt P.D."/>
            <person name="Larimer F."/>
            <person name="Detter C."/>
            <person name="Doggett N."/>
            <person name="Glavina T."/>
            <person name="Hawkins T."/>
            <person name="Richardson P."/>
            <person name="Lucas S."/>
            <person name="Kohara Y."/>
            <person name="Levine M."/>
            <person name="Satoh N."/>
            <person name="Rokhsar D.S."/>
        </authorList>
    </citation>
    <scope>NUCLEOTIDE SEQUENCE [LARGE SCALE GENOMIC DNA]</scope>
</reference>
<keyword evidence="6 7" id="KW-1015">Disulfide bond</keyword>
<comment type="caution">
    <text evidence="7">Lacks conserved residue(s) required for the propagation of feature annotation.</text>
</comment>
<evidence type="ECO:0000256" key="2">
    <source>
        <dbReference type="ARBA" id="ARBA00022692"/>
    </source>
</evidence>
<keyword evidence="11" id="KW-1185">Reference proteome</keyword>
<dbReference type="GO" id="GO:0016192">
    <property type="term" value="P:vesicle-mediated transport"/>
    <property type="evidence" value="ECO:0007669"/>
    <property type="project" value="UniProtKB-ARBA"/>
</dbReference>
<dbReference type="PROSITE" id="PS50068">
    <property type="entry name" value="LDLRA_2"/>
    <property type="match status" value="3"/>
</dbReference>
<dbReference type="Ensembl" id="ENSCINT00000031695.1">
    <property type="protein sequence ID" value="ENSCINP00000036587.1"/>
    <property type="gene ID" value="ENSCING00000019321.1"/>
</dbReference>
<feature type="region of interest" description="Disordered" evidence="8">
    <location>
        <begin position="204"/>
        <end position="296"/>
    </location>
</feature>
<evidence type="ECO:0000256" key="5">
    <source>
        <dbReference type="ARBA" id="ARBA00023136"/>
    </source>
</evidence>
<keyword evidence="2" id="KW-0812">Transmembrane</keyword>
<comment type="subcellular location">
    <subcellularLocation>
        <location evidence="1">Membrane</location>
        <topology evidence="1">Single-pass membrane protein</topology>
    </subcellularLocation>
</comment>
<feature type="disulfide bond" evidence="7">
    <location>
        <begin position="154"/>
        <end position="169"/>
    </location>
</feature>
<accession>H2Y3V1</accession>
<keyword evidence="9" id="KW-0732">Signal</keyword>
<reference evidence="10" key="2">
    <citation type="journal article" date="2008" name="Genome Biol.">
        <title>Improved genome assembly and evidence-based global gene model set for the chordate Ciona intestinalis: new insight into intron and operon populations.</title>
        <authorList>
            <person name="Satou Y."/>
            <person name="Mineta K."/>
            <person name="Ogasawara M."/>
            <person name="Sasakura Y."/>
            <person name="Shoguchi E."/>
            <person name="Ueno K."/>
            <person name="Yamada L."/>
            <person name="Matsumoto J."/>
            <person name="Wasserscheid J."/>
            <person name="Dewar K."/>
            <person name="Wiley G.B."/>
            <person name="Macmil S.L."/>
            <person name="Roe B.A."/>
            <person name="Zeller R.W."/>
            <person name="Hastings K.E."/>
            <person name="Lemaire P."/>
            <person name="Lindquist E."/>
            <person name="Endo T."/>
            <person name="Hotta K."/>
            <person name="Inaba K."/>
        </authorList>
    </citation>
    <scope>NUCLEOTIDE SEQUENCE [LARGE SCALE GENOMIC DNA]</scope>
    <source>
        <strain evidence="10">wild type</strain>
    </source>
</reference>
<dbReference type="CDD" id="cd00112">
    <property type="entry name" value="LDLa"/>
    <property type="match status" value="2"/>
</dbReference>
<dbReference type="GeneTree" id="ENSGT00730000113003"/>
<feature type="compositionally biased region" description="Basic and acidic residues" evidence="8">
    <location>
        <begin position="265"/>
        <end position="278"/>
    </location>
</feature>
<name>H2Y3V1_CIOIN</name>
<dbReference type="PANTHER" id="PTHR24270:SF61">
    <property type="entry name" value="EGF-LIKE DOMAIN-CONTAINING PROTEIN"/>
    <property type="match status" value="1"/>
</dbReference>
<dbReference type="Pfam" id="PF00057">
    <property type="entry name" value="Ldl_recept_a"/>
    <property type="match status" value="2"/>
</dbReference>
<dbReference type="GO" id="GO:0016020">
    <property type="term" value="C:membrane"/>
    <property type="evidence" value="ECO:0007669"/>
    <property type="project" value="UniProtKB-SubCell"/>
</dbReference>
<feature type="chain" id="PRO_5003578351" evidence="9">
    <location>
        <begin position="21"/>
        <end position="296"/>
    </location>
</feature>
<evidence type="ECO:0000313" key="10">
    <source>
        <dbReference type="Ensembl" id="ENSCINP00000036587.1"/>
    </source>
</evidence>
<dbReference type="PRINTS" id="PR00261">
    <property type="entry name" value="LDLRECEPTOR"/>
</dbReference>
<sequence>MKFHILSFLLLILSVRKSASVLNQIRWCDTSIDNTTQVWKSYNDSTSACVKCGSIYRLFEDRSQVDTSCCVGGAFTGTRCSVPCGGVTVACQNQNTFCVNTPQQSCDGYNDCGDGTDEIKLSQITPGCTQCENNQFQCKMVSIFPQCFPRSKVCDGVKNCVAGSDEINCLYHGGRCRGFLCTNIPQCIAENEVCNGHKDCYDGSDEKKEKKEKNKEGYTNVLPKSKKEEPQLTNGSASNKHQATLNGSPFHEYGKLSPVVSPSDKYPDQNETHYDVIFRDSLQSQHNGNDNREGFL</sequence>
<evidence type="ECO:0000256" key="3">
    <source>
        <dbReference type="ARBA" id="ARBA00022737"/>
    </source>
</evidence>
<feature type="compositionally biased region" description="Basic and acidic residues" evidence="8">
    <location>
        <begin position="204"/>
        <end position="216"/>
    </location>
</feature>
<evidence type="ECO:0000256" key="6">
    <source>
        <dbReference type="ARBA" id="ARBA00023157"/>
    </source>
</evidence>
<dbReference type="InterPro" id="IPR036055">
    <property type="entry name" value="LDL_receptor-like_sf"/>
</dbReference>
<dbReference type="AlphaFoldDB" id="H2Y3V1"/>
<evidence type="ECO:0000256" key="1">
    <source>
        <dbReference type="ARBA" id="ARBA00004167"/>
    </source>
</evidence>
<evidence type="ECO:0000256" key="4">
    <source>
        <dbReference type="ARBA" id="ARBA00022989"/>
    </source>
</evidence>
<evidence type="ECO:0000256" key="7">
    <source>
        <dbReference type="PROSITE-ProRule" id="PRU00124"/>
    </source>
</evidence>
<reference evidence="10" key="4">
    <citation type="submission" date="2025-09" db="UniProtKB">
        <authorList>
            <consortium name="Ensembl"/>
        </authorList>
    </citation>
    <scope>IDENTIFICATION</scope>
</reference>
<feature type="compositionally biased region" description="Polar residues" evidence="8">
    <location>
        <begin position="231"/>
        <end position="247"/>
    </location>
</feature>
<evidence type="ECO:0000256" key="8">
    <source>
        <dbReference type="SAM" id="MobiDB-lite"/>
    </source>
</evidence>
<dbReference type="HOGENOM" id="CLU_939954_0_0_1"/>
<dbReference type="InterPro" id="IPR050685">
    <property type="entry name" value="LDLR"/>
</dbReference>
<dbReference type="EMBL" id="EAAA01002678">
    <property type="status" value="NOT_ANNOTATED_CDS"/>
    <property type="molecule type" value="Genomic_DNA"/>
</dbReference>
<dbReference type="STRING" id="7719.ENSCINP00000036587"/>
<keyword evidence="4" id="KW-1133">Transmembrane helix</keyword>
<organism evidence="10 11">
    <name type="scientific">Ciona intestinalis</name>
    <name type="common">Transparent sea squirt</name>
    <name type="synonym">Ascidia intestinalis</name>
    <dbReference type="NCBI Taxonomy" id="7719"/>
    <lineage>
        <taxon>Eukaryota</taxon>
        <taxon>Metazoa</taxon>
        <taxon>Chordata</taxon>
        <taxon>Tunicata</taxon>
        <taxon>Ascidiacea</taxon>
        <taxon>Phlebobranchia</taxon>
        <taxon>Cionidae</taxon>
        <taxon>Ciona</taxon>
    </lineage>
</organism>
<dbReference type="Gene3D" id="4.10.400.10">
    <property type="entry name" value="Low-density Lipoprotein Receptor"/>
    <property type="match status" value="3"/>
</dbReference>
<evidence type="ECO:0000256" key="9">
    <source>
        <dbReference type="SAM" id="SignalP"/>
    </source>
</evidence>
<reference evidence="10" key="3">
    <citation type="submission" date="2025-08" db="UniProtKB">
        <authorList>
            <consortium name="Ensembl"/>
        </authorList>
    </citation>
    <scope>IDENTIFICATION</scope>
</reference>
<keyword evidence="3" id="KW-0677">Repeat</keyword>
<dbReference type="InterPro" id="IPR002172">
    <property type="entry name" value="LDrepeatLR_classA_rpt"/>
</dbReference>
<dbReference type="SUPFAM" id="SSF57424">
    <property type="entry name" value="LDL receptor-like module"/>
    <property type="match status" value="3"/>
</dbReference>
<dbReference type="Proteomes" id="UP000008144">
    <property type="component" value="Chromosome 8"/>
</dbReference>
<keyword evidence="5" id="KW-0472">Membrane</keyword>